<accession>A0ABR9DR38</accession>
<sequence length="165" mass="17133">MSVEDQRDGQNRPIDEVDVGMLAALGRLVDGADPVPRDLVERCTLAMSLAMMDAELMAITSEGTLVGAVRSGAAASASTVTFTSATVSVMIDISEVGGRVRLDGWIAPAADFRVELRRADGDVQSTGCDSNGRFVIDAVPHGLVGLVLLGPDGGAPRLTTPVLEL</sequence>
<evidence type="ECO:0000313" key="2">
    <source>
        <dbReference type="Proteomes" id="UP000642107"/>
    </source>
</evidence>
<dbReference type="Proteomes" id="UP000642107">
    <property type="component" value="Unassembled WGS sequence"/>
</dbReference>
<protein>
    <recommendedName>
        <fullName evidence="3">Carboxypeptidase regulatory-like domain-containing protein</fullName>
    </recommendedName>
</protein>
<dbReference type="EMBL" id="JACZDF010000002">
    <property type="protein sequence ID" value="MBD9698772.1"/>
    <property type="molecule type" value="Genomic_DNA"/>
</dbReference>
<reference evidence="1 2" key="1">
    <citation type="submission" date="2020-09" db="EMBL/GenBank/DDBJ databases">
        <title>Flavimobilis rhizosphaerae sp. nov., isolated from rhizosphere soil of Spartina alterniflora.</title>
        <authorList>
            <person name="Hanqin C."/>
        </authorList>
    </citation>
    <scope>NUCLEOTIDE SEQUENCE [LARGE SCALE GENOMIC DNA]</scope>
    <source>
        <strain evidence="1 2">GY 10621</strain>
    </source>
</reference>
<organism evidence="1 2">
    <name type="scientific">Flavimobilis rhizosphaerae</name>
    <dbReference type="NCBI Taxonomy" id="2775421"/>
    <lineage>
        <taxon>Bacteria</taxon>
        <taxon>Bacillati</taxon>
        <taxon>Actinomycetota</taxon>
        <taxon>Actinomycetes</taxon>
        <taxon>Micrococcales</taxon>
        <taxon>Jonesiaceae</taxon>
        <taxon>Flavimobilis</taxon>
    </lineage>
</organism>
<evidence type="ECO:0008006" key="3">
    <source>
        <dbReference type="Google" id="ProtNLM"/>
    </source>
</evidence>
<comment type="caution">
    <text evidence="1">The sequence shown here is derived from an EMBL/GenBank/DDBJ whole genome shotgun (WGS) entry which is preliminary data.</text>
</comment>
<gene>
    <name evidence="1" type="ORF">IGS67_04590</name>
</gene>
<evidence type="ECO:0000313" key="1">
    <source>
        <dbReference type="EMBL" id="MBD9698772.1"/>
    </source>
</evidence>
<keyword evidence="2" id="KW-1185">Reference proteome</keyword>
<proteinExistence type="predicted"/>
<dbReference type="RefSeq" id="WP_192278346.1">
    <property type="nucleotide sequence ID" value="NZ_JACZDF010000002.1"/>
</dbReference>
<name>A0ABR9DR38_9MICO</name>